<evidence type="ECO:0000256" key="4">
    <source>
        <dbReference type="ARBA" id="ARBA00005501"/>
    </source>
</evidence>
<keyword evidence="16" id="KW-0137">Centromere</keyword>
<evidence type="ECO:0000256" key="8">
    <source>
        <dbReference type="ARBA" id="ARBA00022618"/>
    </source>
</evidence>
<reference evidence="19 20" key="1">
    <citation type="submission" date="2019-04" db="EMBL/GenBank/DDBJ databases">
        <title>High contiguity whole genome sequence and gene annotation resource for two Venturia nashicola isolates.</title>
        <authorList>
            <person name="Prokchorchik M."/>
            <person name="Won K."/>
            <person name="Lee Y."/>
            <person name="Choi E.D."/>
            <person name="Segonzac C."/>
            <person name="Sohn K.H."/>
        </authorList>
    </citation>
    <scope>NUCLEOTIDE SEQUENCE [LARGE SCALE GENOMIC DNA]</scope>
    <source>
        <strain evidence="19 20">PRI2</strain>
    </source>
</reference>
<keyword evidence="9" id="KW-0493">Microtubule</keyword>
<keyword evidence="6" id="KW-0158">Chromosome</keyword>
<feature type="region of interest" description="Disordered" evidence="18">
    <location>
        <begin position="1"/>
        <end position="31"/>
    </location>
</feature>
<evidence type="ECO:0000256" key="6">
    <source>
        <dbReference type="ARBA" id="ARBA00022454"/>
    </source>
</evidence>
<keyword evidence="7" id="KW-0963">Cytoplasm</keyword>
<proteinExistence type="inferred from homology"/>
<sequence length="140" mass="15053">MSHYNPPTYTSSRPPPSHIRSGSSSTQASPVLLSRINEKKAELASLKELQTLSKALADQMEQLEEKLGTLSDGTEAVAAVLSNWHNVLRAISMASSALPKPKEGEDEVETPMPQTLVRIPTHQAGLLNQEIVEANSGGPE</sequence>
<keyword evidence="14" id="KW-0539">Nucleus</keyword>
<keyword evidence="15" id="KW-0131">Cell cycle</keyword>
<dbReference type="GO" id="GO:0008608">
    <property type="term" value="P:attachment of spindle microtubules to kinetochore"/>
    <property type="evidence" value="ECO:0007669"/>
    <property type="project" value="TreeGrafter"/>
</dbReference>
<evidence type="ECO:0000256" key="18">
    <source>
        <dbReference type="SAM" id="MobiDB-lite"/>
    </source>
</evidence>
<protein>
    <recommendedName>
        <fullName evidence="5">DASH complex subunit DAD2</fullName>
    </recommendedName>
    <alternativeName>
        <fullName evidence="17">Outer kinetochore protein DAD2</fullName>
    </alternativeName>
</protein>
<dbReference type="GO" id="GO:0005874">
    <property type="term" value="C:microtubule"/>
    <property type="evidence" value="ECO:0007669"/>
    <property type="project" value="UniProtKB-KW"/>
</dbReference>
<keyword evidence="12" id="KW-0995">Kinetochore</keyword>
<feature type="compositionally biased region" description="Polar residues" evidence="18">
    <location>
        <begin position="20"/>
        <end position="29"/>
    </location>
</feature>
<dbReference type="GO" id="GO:1990023">
    <property type="term" value="C:mitotic spindle midzone"/>
    <property type="evidence" value="ECO:0007669"/>
    <property type="project" value="TreeGrafter"/>
</dbReference>
<evidence type="ECO:0000256" key="10">
    <source>
        <dbReference type="ARBA" id="ARBA00022776"/>
    </source>
</evidence>
<name>A0A4Z1NR95_9PEZI</name>
<evidence type="ECO:0000256" key="14">
    <source>
        <dbReference type="ARBA" id="ARBA00023242"/>
    </source>
</evidence>
<evidence type="ECO:0000256" key="1">
    <source>
        <dbReference type="ARBA" id="ARBA00004123"/>
    </source>
</evidence>
<evidence type="ECO:0000256" key="9">
    <source>
        <dbReference type="ARBA" id="ARBA00022701"/>
    </source>
</evidence>
<dbReference type="STRING" id="86259.A0A4Z1NR95"/>
<dbReference type="PANTHER" id="PTHR28036">
    <property type="entry name" value="DASH COMPLEX SUBUNIT DAD2"/>
    <property type="match status" value="1"/>
</dbReference>
<evidence type="ECO:0000313" key="20">
    <source>
        <dbReference type="Proteomes" id="UP000298493"/>
    </source>
</evidence>
<evidence type="ECO:0000256" key="7">
    <source>
        <dbReference type="ARBA" id="ARBA00022490"/>
    </source>
</evidence>
<keyword evidence="20" id="KW-1185">Reference proteome</keyword>
<feature type="compositionally biased region" description="Low complexity" evidence="18">
    <location>
        <begin position="1"/>
        <end position="12"/>
    </location>
</feature>
<dbReference type="GO" id="GO:0042729">
    <property type="term" value="C:DASH complex"/>
    <property type="evidence" value="ECO:0007669"/>
    <property type="project" value="InterPro"/>
</dbReference>
<dbReference type="AlphaFoldDB" id="A0A4Z1NR95"/>
<evidence type="ECO:0000256" key="5">
    <source>
        <dbReference type="ARBA" id="ARBA00020260"/>
    </source>
</evidence>
<dbReference type="Proteomes" id="UP000298493">
    <property type="component" value="Unassembled WGS sequence"/>
</dbReference>
<comment type="caution">
    <text evidence="19">The sequence shown here is derived from an EMBL/GenBank/DDBJ whole genome shotgun (WGS) entry which is preliminary data.</text>
</comment>
<keyword evidence="11" id="KW-0159">Chromosome partition</keyword>
<comment type="subcellular location">
    <subcellularLocation>
        <location evidence="3">Chromosome</location>
        <location evidence="3">Centromere</location>
        <location evidence="3">Kinetochore</location>
    </subcellularLocation>
    <subcellularLocation>
        <location evidence="2">Cytoplasm</location>
        <location evidence="2">Cytoskeleton</location>
        <location evidence="2">Spindle</location>
    </subcellularLocation>
    <subcellularLocation>
        <location evidence="1">Nucleus</location>
    </subcellularLocation>
</comment>
<dbReference type="Pfam" id="PF08654">
    <property type="entry name" value="DASH_Dad2"/>
    <property type="match status" value="1"/>
</dbReference>
<dbReference type="GO" id="GO:0051301">
    <property type="term" value="P:cell division"/>
    <property type="evidence" value="ECO:0007669"/>
    <property type="project" value="UniProtKB-KW"/>
</dbReference>
<organism evidence="19 20">
    <name type="scientific">Venturia nashicola</name>
    <dbReference type="NCBI Taxonomy" id="86259"/>
    <lineage>
        <taxon>Eukaryota</taxon>
        <taxon>Fungi</taxon>
        <taxon>Dikarya</taxon>
        <taxon>Ascomycota</taxon>
        <taxon>Pezizomycotina</taxon>
        <taxon>Dothideomycetes</taxon>
        <taxon>Pleosporomycetidae</taxon>
        <taxon>Venturiales</taxon>
        <taxon>Venturiaceae</taxon>
        <taxon>Venturia</taxon>
    </lineage>
</organism>
<evidence type="ECO:0000256" key="13">
    <source>
        <dbReference type="ARBA" id="ARBA00023212"/>
    </source>
</evidence>
<keyword evidence="10" id="KW-0498">Mitosis</keyword>
<dbReference type="GO" id="GO:0000278">
    <property type="term" value="P:mitotic cell cycle"/>
    <property type="evidence" value="ECO:0007669"/>
    <property type="project" value="InterPro"/>
</dbReference>
<evidence type="ECO:0000256" key="15">
    <source>
        <dbReference type="ARBA" id="ARBA00023306"/>
    </source>
</evidence>
<evidence type="ECO:0000256" key="17">
    <source>
        <dbReference type="ARBA" id="ARBA00030568"/>
    </source>
</evidence>
<evidence type="ECO:0000313" key="19">
    <source>
        <dbReference type="EMBL" id="TID15597.1"/>
    </source>
</evidence>
<dbReference type="GO" id="GO:0044732">
    <property type="term" value="C:mitotic spindle pole body"/>
    <property type="evidence" value="ECO:0007669"/>
    <property type="project" value="TreeGrafter"/>
</dbReference>
<comment type="similarity">
    <text evidence="4">Belongs to the DASH complex DAD2 family.</text>
</comment>
<dbReference type="InterPro" id="IPR013963">
    <property type="entry name" value="DASH_Dad2"/>
</dbReference>
<evidence type="ECO:0000256" key="12">
    <source>
        <dbReference type="ARBA" id="ARBA00022838"/>
    </source>
</evidence>
<evidence type="ECO:0000256" key="16">
    <source>
        <dbReference type="ARBA" id="ARBA00023328"/>
    </source>
</evidence>
<evidence type="ECO:0000256" key="2">
    <source>
        <dbReference type="ARBA" id="ARBA00004186"/>
    </source>
</evidence>
<evidence type="ECO:0000256" key="11">
    <source>
        <dbReference type="ARBA" id="ARBA00022829"/>
    </source>
</evidence>
<accession>A0A4Z1NR95</accession>
<dbReference type="PANTHER" id="PTHR28036:SF1">
    <property type="entry name" value="DASH COMPLEX SUBUNIT DAD2"/>
    <property type="match status" value="1"/>
</dbReference>
<dbReference type="EMBL" id="SNSC02000020">
    <property type="protein sequence ID" value="TID15597.1"/>
    <property type="molecule type" value="Genomic_DNA"/>
</dbReference>
<gene>
    <name evidence="19" type="ORF">E6O75_ATG07925</name>
</gene>
<keyword evidence="13" id="KW-0206">Cytoskeleton</keyword>
<keyword evidence="8" id="KW-0132">Cell division</keyword>
<evidence type="ECO:0000256" key="3">
    <source>
        <dbReference type="ARBA" id="ARBA00004629"/>
    </source>
</evidence>